<dbReference type="NCBIfam" id="TIGR01974">
    <property type="entry name" value="NDH_I_L"/>
    <property type="match status" value="1"/>
</dbReference>
<feature type="transmembrane region" description="Helical" evidence="7">
    <location>
        <begin position="94"/>
        <end position="114"/>
    </location>
</feature>
<evidence type="ECO:0000259" key="8">
    <source>
        <dbReference type="Pfam" id="PF00361"/>
    </source>
</evidence>
<feature type="transmembrane region" description="Helical" evidence="7">
    <location>
        <begin position="389"/>
        <end position="410"/>
    </location>
</feature>
<dbReference type="Gene3D" id="1.20.5.2700">
    <property type="match status" value="1"/>
</dbReference>
<evidence type="ECO:0000256" key="2">
    <source>
        <dbReference type="ARBA" id="ARBA00022692"/>
    </source>
</evidence>
<feature type="transmembrane region" description="Helical" evidence="7">
    <location>
        <begin position="294"/>
        <end position="315"/>
    </location>
</feature>
<dbReference type="Proteomes" id="UP000831532">
    <property type="component" value="Chromosome"/>
</dbReference>
<name>A0ABY4A6C1_9BURK</name>
<feature type="transmembrane region" description="Helical" evidence="7">
    <location>
        <begin position="322"/>
        <end position="344"/>
    </location>
</feature>
<dbReference type="InterPro" id="IPR001516">
    <property type="entry name" value="Proton_antipo_N"/>
</dbReference>
<evidence type="ECO:0000256" key="5">
    <source>
        <dbReference type="RuleBase" id="RU000320"/>
    </source>
</evidence>
<dbReference type="EMBL" id="CP063361">
    <property type="protein sequence ID" value="UOD30325.1"/>
    <property type="molecule type" value="Genomic_DNA"/>
</dbReference>
<dbReference type="PRINTS" id="PR01435">
    <property type="entry name" value="NPOXDRDTASE5"/>
</dbReference>
<dbReference type="InterPro" id="IPR018393">
    <property type="entry name" value="NADHpl_OxRdtase_5_subgr"/>
</dbReference>
<feature type="transmembrane region" description="Helical" evidence="7">
    <location>
        <begin position="350"/>
        <end position="369"/>
    </location>
</feature>
<dbReference type="InterPro" id="IPR003945">
    <property type="entry name" value="NU5C-like"/>
</dbReference>
<keyword evidence="3 7" id="KW-1133">Transmembrane helix</keyword>
<dbReference type="InterPro" id="IPR001750">
    <property type="entry name" value="ND/Mrp_TM"/>
</dbReference>
<evidence type="ECO:0000256" key="4">
    <source>
        <dbReference type="ARBA" id="ARBA00023136"/>
    </source>
</evidence>
<feature type="transmembrane region" description="Helical" evidence="7">
    <location>
        <begin position="264"/>
        <end position="282"/>
    </location>
</feature>
<accession>A0ABY4A6C1</accession>
<keyword evidence="11" id="KW-1185">Reference proteome</keyword>
<dbReference type="PRINTS" id="PR01434">
    <property type="entry name" value="NADHDHGNASE5"/>
</dbReference>
<keyword evidence="2 5" id="KW-0812">Transmembrane</keyword>
<dbReference type="RefSeq" id="WP_243491561.1">
    <property type="nucleotide sequence ID" value="NZ_CP063361.1"/>
</dbReference>
<feature type="transmembrane region" description="Helical" evidence="7">
    <location>
        <begin position="523"/>
        <end position="544"/>
    </location>
</feature>
<feature type="transmembrane region" description="Helical" evidence="7">
    <location>
        <begin position="189"/>
        <end position="207"/>
    </location>
</feature>
<comment type="subcellular location">
    <subcellularLocation>
        <location evidence="1">Endomembrane system</location>
        <topology evidence="1">Multi-pass membrane protein</topology>
    </subcellularLocation>
    <subcellularLocation>
        <location evidence="5">Membrane</location>
        <topology evidence="5">Multi-pass membrane protein</topology>
    </subcellularLocation>
</comment>
<reference evidence="10 11" key="1">
    <citation type="submission" date="2020-10" db="EMBL/GenBank/DDBJ databases">
        <title>Genome analysis of Massilia species.</title>
        <authorList>
            <person name="Jung D.-H."/>
        </authorList>
    </citation>
    <scope>NUCLEOTIDE SEQUENCE [LARGE SCALE GENOMIC DNA]</scope>
    <source>
        <strain evidence="11">sipir</strain>
    </source>
</reference>
<feature type="transmembrane region" description="Helical" evidence="7">
    <location>
        <begin position="588"/>
        <end position="606"/>
    </location>
</feature>
<feature type="domain" description="NADH-Ubiquinone oxidoreductase (complex I) chain 5 N-terminal" evidence="9">
    <location>
        <begin position="77"/>
        <end position="127"/>
    </location>
</feature>
<dbReference type="Pfam" id="PF00361">
    <property type="entry name" value="Proton_antipo_M"/>
    <property type="match status" value="1"/>
</dbReference>
<gene>
    <name evidence="10" type="primary">nuoL</name>
    <name evidence="10" type="ORF">INH39_00780</name>
</gene>
<organism evidence="10 11">
    <name type="scientific">Massilia violaceinigra</name>
    <dbReference type="NCBI Taxonomy" id="2045208"/>
    <lineage>
        <taxon>Bacteria</taxon>
        <taxon>Pseudomonadati</taxon>
        <taxon>Pseudomonadota</taxon>
        <taxon>Betaproteobacteria</taxon>
        <taxon>Burkholderiales</taxon>
        <taxon>Oxalobacteraceae</taxon>
        <taxon>Telluria group</taxon>
        <taxon>Massilia</taxon>
    </lineage>
</organism>
<feature type="transmembrane region" description="Helical" evidence="7">
    <location>
        <begin position="126"/>
        <end position="143"/>
    </location>
</feature>
<feature type="transmembrane region" description="Helical" evidence="7">
    <location>
        <begin position="227"/>
        <end position="243"/>
    </location>
</feature>
<keyword evidence="4 7" id="KW-0472">Membrane</keyword>
<sequence length="709" mass="77847">MAGQLLNPNVLLAVPLAPLAGAVIAGLFGTKFFGNLVGRKTSHTVTILGVLIALVLSVQTLMAVLDGATFNGTIYNWMTVGTLKMEVGFQIDSLSAMMMCVVTFVSLMVHIYTIGYMAEDEGYNRFFAYISLFTFSMLMLVMANNFLQLFFGWEAVGLVSYLLIGFWYTRPTAIFANMKAFLVNRVGDFGFILGIGLLLAYAGSMNYTEVFAKKEALALMTLPGSDWMLLSVACICLFIGAMGKSAQFPLHVWLPDSMEGPTPISALIHAATMVTAGIFMVARMSPLFELSDTALSFVLVIGSITALFMGFLGIIQNDIKRVVAYSTLSQLGYMTVALGSSAYSVAVFHLMTHAFFKALLFLGAGSVIIGMHHDQDIRNMGGLRKYMPITWITALLGSLALIGTPFFSGFYSKDSIIEAVHASTIWGSGFAYFAVMAGVFVTAFYSFRMYFLVFHGEERFGKAHAHDHHAHDAKHDAKHAEKHDAKHADAHAHDSDAHHEEDDHDDHAHHGLAPGQKPHESPLVVTLPLILLAIPSVIIGYLTIGPMLFGKFFDKVITVGENHKAMEKLAEEFHGPLAMVTHSLTSPVLWLAIAGVAAAYYCYMINQRVPAWFYRHFKAVHTLLDNKYYMDKFNEVVFAGGARLLGNGLWNIGDKGIIDGLVVNGSAKLVGWFSSIVRLGQTGYIYHYAFVMIIGVLGALMYFLPFWHA</sequence>
<proteinExistence type="predicted"/>
<protein>
    <submittedName>
        <fullName evidence="10">NADH-quinone oxidoreductase subunit L</fullName>
    </submittedName>
</protein>
<feature type="domain" description="NADH:quinone oxidoreductase/Mrp antiporter transmembrane" evidence="8">
    <location>
        <begin position="143"/>
        <end position="430"/>
    </location>
</feature>
<dbReference type="Pfam" id="PF00662">
    <property type="entry name" value="Proton_antipo_N"/>
    <property type="match status" value="1"/>
</dbReference>
<evidence type="ECO:0000256" key="3">
    <source>
        <dbReference type="ARBA" id="ARBA00022989"/>
    </source>
</evidence>
<feature type="transmembrane region" description="Helical" evidence="7">
    <location>
        <begin position="430"/>
        <end position="453"/>
    </location>
</feature>
<evidence type="ECO:0000256" key="6">
    <source>
        <dbReference type="SAM" id="MobiDB-lite"/>
    </source>
</evidence>
<feature type="transmembrane region" description="Helical" evidence="7">
    <location>
        <begin position="12"/>
        <end position="33"/>
    </location>
</feature>
<feature type="region of interest" description="Disordered" evidence="6">
    <location>
        <begin position="465"/>
        <end position="515"/>
    </location>
</feature>
<evidence type="ECO:0000256" key="7">
    <source>
        <dbReference type="SAM" id="Phobius"/>
    </source>
</evidence>
<evidence type="ECO:0000259" key="9">
    <source>
        <dbReference type="Pfam" id="PF00662"/>
    </source>
</evidence>
<dbReference type="PANTHER" id="PTHR42829:SF2">
    <property type="entry name" value="NADH-UBIQUINONE OXIDOREDUCTASE CHAIN 5"/>
    <property type="match status" value="1"/>
</dbReference>
<feature type="transmembrane region" description="Helical" evidence="7">
    <location>
        <begin position="149"/>
        <end position="168"/>
    </location>
</feature>
<feature type="compositionally biased region" description="Basic and acidic residues" evidence="6">
    <location>
        <begin position="469"/>
        <end position="509"/>
    </location>
</feature>
<feature type="transmembrane region" description="Helical" evidence="7">
    <location>
        <begin position="45"/>
        <end position="65"/>
    </location>
</feature>
<dbReference type="NCBIfam" id="NF005141">
    <property type="entry name" value="PRK06590.1"/>
    <property type="match status" value="1"/>
</dbReference>
<evidence type="ECO:0000256" key="1">
    <source>
        <dbReference type="ARBA" id="ARBA00004127"/>
    </source>
</evidence>
<evidence type="ECO:0000313" key="10">
    <source>
        <dbReference type="EMBL" id="UOD30325.1"/>
    </source>
</evidence>
<evidence type="ECO:0000313" key="11">
    <source>
        <dbReference type="Proteomes" id="UP000831532"/>
    </source>
</evidence>
<feature type="transmembrane region" description="Helical" evidence="7">
    <location>
        <begin position="685"/>
        <end position="704"/>
    </location>
</feature>
<dbReference type="PANTHER" id="PTHR42829">
    <property type="entry name" value="NADH-UBIQUINONE OXIDOREDUCTASE CHAIN 5"/>
    <property type="match status" value="1"/>
</dbReference>